<comment type="caution">
    <text evidence="2">The sequence shown here is derived from an EMBL/GenBank/DDBJ whole genome shotgun (WGS) entry which is preliminary data.</text>
</comment>
<dbReference type="GO" id="GO:0016747">
    <property type="term" value="F:acyltransferase activity, transferring groups other than amino-acyl groups"/>
    <property type="evidence" value="ECO:0007669"/>
    <property type="project" value="InterPro"/>
</dbReference>
<gene>
    <name evidence="2" type="ORF">HNP76_002033</name>
</gene>
<dbReference type="PROSITE" id="PS51186">
    <property type="entry name" value="GNAT"/>
    <property type="match status" value="1"/>
</dbReference>
<dbReference type="Pfam" id="PF00583">
    <property type="entry name" value="Acetyltransf_1"/>
    <property type="match status" value="1"/>
</dbReference>
<reference evidence="2 3" key="1">
    <citation type="submission" date="2020-08" db="EMBL/GenBank/DDBJ databases">
        <title>Genomic Encyclopedia of Type Strains, Phase IV (KMG-IV): sequencing the most valuable type-strain genomes for metagenomic binning, comparative biology and taxonomic classification.</title>
        <authorList>
            <person name="Goeker M."/>
        </authorList>
    </citation>
    <scope>NUCLEOTIDE SEQUENCE [LARGE SCALE GENOMIC DNA]</scope>
    <source>
        <strain evidence="2 3">DSM 103462</strain>
    </source>
</reference>
<protein>
    <submittedName>
        <fullName evidence="2">Ribosomal protein S18 acetylase RimI-like enzyme</fullName>
    </submittedName>
</protein>
<proteinExistence type="predicted"/>
<dbReference type="RefSeq" id="WP_184660119.1">
    <property type="nucleotide sequence ID" value="NZ_CP031518.1"/>
</dbReference>
<sequence length="319" mass="36142">MIIRDFEPKHAEEATEIALGAYNHERAFTQELPEISSIPMMKYLSENGFGVAAFEGEKMVGFLCSVEPFENAFRSTDARGVFSPMGANGTVKENHGKIYAAMYQAAAKKWVKAGAVSHAICLYEHDEEAKQQLFRYGFGMRCLDAIRPMEAIDCATCNGYEFLELPKEDYASVYPLNLALNEHYCSTPFFVNRKANTQEEFLDFTRRENVRYFAAKTGGELCAYMEVSEEGETLAASGEIYRHITGAYCIPEHRGKGVYQNLLNYVINTLKTEGYTRLGVDFESINPAGSGFWLKYFHAYTNSLVRRIDERIIQRISLI</sequence>
<evidence type="ECO:0000259" key="1">
    <source>
        <dbReference type="PROSITE" id="PS51186"/>
    </source>
</evidence>
<name>A0A7W8LMM8_9SPIR</name>
<dbReference type="InterPro" id="IPR000182">
    <property type="entry name" value="GNAT_dom"/>
</dbReference>
<evidence type="ECO:0000313" key="3">
    <source>
        <dbReference type="Proteomes" id="UP000518887"/>
    </source>
</evidence>
<dbReference type="SUPFAM" id="SSF55729">
    <property type="entry name" value="Acyl-CoA N-acyltransferases (Nat)"/>
    <property type="match status" value="1"/>
</dbReference>
<dbReference type="InterPro" id="IPR016181">
    <property type="entry name" value="Acyl_CoA_acyltransferase"/>
</dbReference>
<dbReference type="GO" id="GO:0005840">
    <property type="term" value="C:ribosome"/>
    <property type="evidence" value="ECO:0007669"/>
    <property type="project" value="UniProtKB-KW"/>
</dbReference>
<dbReference type="Proteomes" id="UP000518887">
    <property type="component" value="Unassembled WGS sequence"/>
</dbReference>
<evidence type="ECO:0000313" key="2">
    <source>
        <dbReference type="EMBL" id="MBB5226652.1"/>
    </source>
</evidence>
<keyword evidence="2" id="KW-0689">Ribosomal protein</keyword>
<dbReference type="CDD" id="cd04301">
    <property type="entry name" value="NAT_SF"/>
    <property type="match status" value="1"/>
</dbReference>
<keyword evidence="2" id="KW-0687">Ribonucleoprotein</keyword>
<dbReference type="AlphaFoldDB" id="A0A7W8LMM8"/>
<accession>A0A7W8LMM8</accession>
<dbReference type="EMBL" id="JACHFQ010000006">
    <property type="protein sequence ID" value="MBB5226652.1"/>
    <property type="molecule type" value="Genomic_DNA"/>
</dbReference>
<feature type="domain" description="N-acetyltransferase" evidence="1">
    <location>
        <begin position="160"/>
        <end position="309"/>
    </location>
</feature>
<keyword evidence="3" id="KW-1185">Reference proteome</keyword>
<dbReference type="Gene3D" id="3.40.630.30">
    <property type="match status" value="1"/>
</dbReference>
<organism evidence="2 3">
    <name type="scientific">Treponema ruminis</name>
    <dbReference type="NCBI Taxonomy" id="744515"/>
    <lineage>
        <taxon>Bacteria</taxon>
        <taxon>Pseudomonadati</taxon>
        <taxon>Spirochaetota</taxon>
        <taxon>Spirochaetia</taxon>
        <taxon>Spirochaetales</taxon>
        <taxon>Treponemataceae</taxon>
        <taxon>Treponema</taxon>
    </lineage>
</organism>